<evidence type="ECO:0000256" key="2">
    <source>
        <dbReference type="ARBA" id="ARBA00005336"/>
    </source>
</evidence>
<keyword evidence="6" id="KW-0326">Glycosidase</keyword>
<dbReference type="Gene3D" id="2.60.40.10">
    <property type="entry name" value="Immunoglobulins"/>
    <property type="match status" value="1"/>
</dbReference>
<proteinExistence type="inferred from homology"/>
<dbReference type="PANTHER" id="PTHR30620">
    <property type="entry name" value="PERIPLASMIC BETA-GLUCOSIDASE-RELATED"/>
    <property type="match status" value="1"/>
</dbReference>
<dbReference type="Gene3D" id="3.40.50.1700">
    <property type="entry name" value="Glycoside hydrolase family 3 C-terminal domain"/>
    <property type="match status" value="1"/>
</dbReference>
<accession>T1C4L6</accession>
<dbReference type="InterPro" id="IPR013783">
    <property type="entry name" value="Ig-like_fold"/>
</dbReference>
<dbReference type="InterPro" id="IPR051915">
    <property type="entry name" value="Cellulose_Degrad_GH3"/>
</dbReference>
<gene>
    <name evidence="8" type="ORF">B1A_03723</name>
</gene>
<keyword evidence="5" id="KW-0378">Hydrolase</keyword>
<dbReference type="GO" id="GO:0008422">
    <property type="term" value="F:beta-glucosidase activity"/>
    <property type="evidence" value="ECO:0007669"/>
    <property type="project" value="UniProtKB-EC"/>
</dbReference>
<dbReference type="Pfam" id="PF14310">
    <property type="entry name" value="Fn3-like"/>
    <property type="match status" value="1"/>
</dbReference>
<evidence type="ECO:0000313" key="8">
    <source>
        <dbReference type="EMBL" id="EQD75793.1"/>
    </source>
</evidence>
<dbReference type="EMBL" id="AUZX01002724">
    <property type="protein sequence ID" value="EQD75793.1"/>
    <property type="molecule type" value="Genomic_DNA"/>
</dbReference>
<dbReference type="SMART" id="SM01217">
    <property type="entry name" value="Fn3_like"/>
    <property type="match status" value="1"/>
</dbReference>
<dbReference type="InterPro" id="IPR017853">
    <property type="entry name" value="GH"/>
</dbReference>
<dbReference type="InterPro" id="IPR026891">
    <property type="entry name" value="Fn3-like"/>
</dbReference>
<dbReference type="EC" id="3.2.1.21" evidence="3"/>
<dbReference type="GO" id="GO:0009251">
    <property type="term" value="P:glucan catabolic process"/>
    <property type="evidence" value="ECO:0007669"/>
    <property type="project" value="TreeGrafter"/>
</dbReference>
<name>T1C4L6_9ZZZZ</name>
<evidence type="ECO:0000256" key="1">
    <source>
        <dbReference type="ARBA" id="ARBA00000448"/>
    </source>
</evidence>
<keyword evidence="4" id="KW-0732">Signal</keyword>
<dbReference type="InterPro" id="IPR001764">
    <property type="entry name" value="Glyco_hydro_3_N"/>
</dbReference>
<comment type="similarity">
    <text evidence="2">Belongs to the glycosyl hydrolase 3 family.</text>
</comment>
<dbReference type="Pfam" id="PF01915">
    <property type="entry name" value="Glyco_hydro_3_C"/>
    <property type="match status" value="1"/>
</dbReference>
<dbReference type="PANTHER" id="PTHR30620:SF16">
    <property type="entry name" value="LYSOSOMAL BETA GLUCOSIDASE"/>
    <property type="match status" value="1"/>
</dbReference>
<evidence type="ECO:0000256" key="6">
    <source>
        <dbReference type="ARBA" id="ARBA00023295"/>
    </source>
</evidence>
<dbReference type="InterPro" id="IPR036881">
    <property type="entry name" value="Glyco_hydro_3_C_sf"/>
</dbReference>
<evidence type="ECO:0000256" key="5">
    <source>
        <dbReference type="ARBA" id="ARBA00022801"/>
    </source>
</evidence>
<comment type="catalytic activity">
    <reaction evidence="1">
        <text>Hydrolysis of terminal, non-reducing beta-D-glucosyl residues with release of beta-D-glucose.</text>
        <dbReference type="EC" id="3.2.1.21"/>
    </reaction>
</comment>
<organism evidence="8">
    <name type="scientific">mine drainage metagenome</name>
    <dbReference type="NCBI Taxonomy" id="410659"/>
    <lineage>
        <taxon>unclassified sequences</taxon>
        <taxon>metagenomes</taxon>
        <taxon>ecological metagenomes</taxon>
    </lineage>
</organism>
<dbReference type="FunFam" id="2.60.40.10:FF:000495">
    <property type="entry name" value="Periplasmic beta-glucosidase"/>
    <property type="match status" value="1"/>
</dbReference>
<dbReference type="Pfam" id="PF00933">
    <property type="entry name" value="Glyco_hydro_3"/>
    <property type="match status" value="1"/>
</dbReference>
<dbReference type="NCBIfam" id="NF011678">
    <property type="entry name" value="PRK15098.1"/>
    <property type="match status" value="1"/>
</dbReference>
<reference evidence="8" key="1">
    <citation type="submission" date="2013-08" db="EMBL/GenBank/DDBJ databases">
        <authorList>
            <person name="Mendez C."/>
            <person name="Richter M."/>
            <person name="Ferrer M."/>
            <person name="Sanchez J."/>
        </authorList>
    </citation>
    <scope>NUCLEOTIDE SEQUENCE</scope>
</reference>
<dbReference type="Gene3D" id="3.20.20.300">
    <property type="entry name" value="Glycoside hydrolase, family 3, N-terminal domain"/>
    <property type="match status" value="1"/>
</dbReference>
<dbReference type="SUPFAM" id="SSF51445">
    <property type="entry name" value="(Trans)glycosidases"/>
    <property type="match status" value="1"/>
</dbReference>
<dbReference type="InterPro" id="IPR036962">
    <property type="entry name" value="Glyco_hydro_3_N_sf"/>
</dbReference>
<dbReference type="PRINTS" id="PR00133">
    <property type="entry name" value="GLHYDRLASE3"/>
</dbReference>
<reference evidence="8" key="2">
    <citation type="journal article" date="2014" name="ISME J.">
        <title>Microbial stratification in low pH oxic and suboxic macroscopic growths along an acid mine drainage.</title>
        <authorList>
            <person name="Mendez-Garcia C."/>
            <person name="Mesa V."/>
            <person name="Sprenger R.R."/>
            <person name="Richter M."/>
            <person name="Diez M.S."/>
            <person name="Solano J."/>
            <person name="Bargiela R."/>
            <person name="Golyshina O.V."/>
            <person name="Manteca A."/>
            <person name="Ramos J.L."/>
            <person name="Gallego J.R."/>
            <person name="Llorente I."/>
            <person name="Martins Dos Santos V.A."/>
            <person name="Jensen O.N."/>
            <person name="Pelaez A.I."/>
            <person name="Sanchez J."/>
            <person name="Ferrer M."/>
        </authorList>
    </citation>
    <scope>NUCLEOTIDE SEQUENCE</scope>
</reference>
<comment type="caution">
    <text evidence="8">The sequence shown here is derived from an EMBL/GenBank/DDBJ whole genome shotgun (WGS) entry which is preliminary data.</text>
</comment>
<protein>
    <recommendedName>
        <fullName evidence="3">beta-glucosidase</fullName>
        <ecNumber evidence="3">3.2.1.21</ecNumber>
    </recommendedName>
</protein>
<dbReference type="SUPFAM" id="SSF52279">
    <property type="entry name" value="Beta-D-glucan exohydrolase, C-terminal domain"/>
    <property type="match status" value="1"/>
</dbReference>
<evidence type="ECO:0000256" key="4">
    <source>
        <dbReference type="ARBA" id="ARBA00022729"/>
    </source>
</evidence>
<dbReference type="InterPro" id="IPR002772">
    <property type="entry name" value="Glyco_hydro_3_C"/>
</dbReference>
<evidence type="ECO:0000259" key="7">
    <source>
        <dbReference type="SMART" id="SM01217"/>
    </source>
</evidence>
<sequence>MLLATFTCASVAIAKPVSVSPQSGRAMHAFVDHLLARMTLQEKVGQLSILGRGHKGLKKLIREGLLGGTNGVLPGVDVLAYTRRMQKLAMQSPLKIPLWFMGDVNHGFRTIFPVPLALAATWNPALVEHVQHAAATEATAAGVDWTFTPMVDIGRDPRWGRVVEGAGEDPYLDTVMGLAQLRGFQGDDLAASDTMLATAKHFVGYGAVQAGRDYNSVYLPQILLRDVYLPPFHAMVDAGVAAVMPSLTTLNGVPATADRGLLTGILRKRWGFRGLIVSDYDAIPELQTHEVAATPADAVRLAFDAGVDIDLHSGLYLAQLPQLVRRGVIPMSRIDAAVRRVLDAKYRLGLFANPFRYDNAQRQKQVTLSPRHLALARKAARESMVLLRNVHHTLPLSRHLRIAVIGPLADARKAMLGQMSAEGEPQDVVPILDGIRRAVGDAARVSYARGVGVTSDDLSGVPAAVRMAKAADVAVLVLGENQSLIGEGHSRSHIGLPGRQMELARAIVAIGKPVVVVLINGRPLTIPWLSTHVDAILDAWVPGDEAGPAVADLLFGTDDPSGKLPMTFPRDVGQVPIYYAHLETGRPYNPATRLTRHYTTHYVDVPNSPLYPFGYGLSYTSFAFGPVYLDSDRLRTGGTLHVSVRVSNTGKRRGAEVVQLYVHDEVASISPPVRLLKGFRRVSLNPGQSKTVRFTLVPADLAFYLGHGVVGTESGTYQVYVGGDSTTTDSAHFLFQEGTK</sequence>
<dbReference type="FunFam" id="3.40.50.1700:FF:000009">
    <property type="entry name" value="Periplasmic beta-glucosidase"/>
    <property type="match status" value="1"/>
</dbReference>
<evidence type="ECO:0000256" key="3">
    <source>
        <dbReference type="ARBA" id="ARBA00012744"/>
    </source>
</evidence>
<feature type="domain" description="Fibronectin type III-like" evidence="7">
    <location>
        <begin position="656"/>
        <end position="725"/>
    </location>
</feature>
<dbReference type="AlphaFoldDB" id="T1C4L6"/>